<dbReference type="GO" id="GO:0016020">
    <property type="term" value="C:membrane"/>
    <property type="evidence" value="ECO:0007669"/>
    <property type="project" value="UniProtKB-SubCell"/>
</dbReference>
<name>D7BW76_STRBB</name>
<dbReference type="AlphaFoldDB" id="D7BW76"/>
<dbReference type="Proteomes" id="UP000000377">
    <property type="component" value="Chromosome"/>
</dbReference>
<keyword evidence="4 5" id="KW-0472">Membrane</keyword>
<evidence type="ECO:0000256" key="5">
    <source>
        <dbReference type="SAM" id="Phobius"/>
    </source>
</evidence>
<evidence type="ECO:0008006" key="9">
    <source>
        <dbReference type="Google" id="ProtNLM"/>
    </source>
</evidence>
<feature type="chain" id="PRO_5038565131" description="Integral membrane protein" evidence="6">
    <location>
        <begin position="22"/>
        <end position="117"/>
    </location>
</feature>
<evidence type="ECO:0000256" key="6">
    <source>
        <dbReference type="SAM" id="SignalP"/>
    </source>
</evidence>
<protein>
    <recommendedName>
        <fullName evidence="9">Integral membrane protein</fullName>
    </recommendedName>
</protein>
<evidence type="ECO:0000256" key="1">
    <source>
        <dbReference type="ARBA" id="ARBA00004141"/>
    </source>
</evidence>
<sequence length="117" mass="11765">MFIVTAVVAALLALAFLAAGAQKATGQAKALEQADHLHVPHTLYRLVGVLEVLGVVGVVIGLWVSWLGVAAAAGLTLMMVGAVGAHVRAKDPGKAMAPALVLALLAVAEVVLRAATA</sequence>
<dbReference type="RefSeq" id="WP_014181235.1">
    <property type="nucleotide sequence ID" value="NC_016582.1"/>
</dbReference>
<dbReference type="InterPro" id="IPR032808">
    <property type="entry name" value="DoxX"/>
</dbReference>
<evidence type="ECO:0000256" key="3">
    <source>
        <dbReference type="ARBA" id="ARBA00022989"/>
    </source>
</evidence>
<keyword evidence="2 5" id="KW-0812">Transmembrane</keyword>
<dbReference type="PATRIC" id="fig|749414.3.peg.8917"/>
<feature type="signal peptide" evidence="6">
    <location>
        <begin position="1"/>
        <end position="21"/>
    </location>
</feature>
<keyword evidence="3 5" id="KW-1133">Transmembrane helix</keyword>
<evidence type="ECO:0000256" key="4">
    <source>
        <dbReference type="ARBA" id="ARBA00023136"/>
    </source>
</evidence>
<accession>D7BW76</accession>
<proteinExistence type="predicted"/>
<comment type="subcellular location">
    <subcellularLocation>
        <location evidence="1">Membrane</location>
        <topology evidence="1">Multi-pass membrane protein</topology>
    </subcellularLocation>
</comment>
<feature type="transmembrane region" description="Helical" evidence="5">
    <location>
        <begin position="95"/>
        <end position="115"/>
    </location>
</feature>
<evidence type="ECO:0000313" key="7">
    <source>
        <dbReference type="EMBL" id="ADI11786.1"/>
    </source>
</evidence>
<evidence type="ECO:0000313" key="8">
    <source>
        <dbReference type="Proteomes" id="UP000000377"/>
    </source>
</evidence>
<dbReference type="HOGENOM" id="CLU_126433_4_0_11"/>
<reference evidence="7 8" key="1">
    <citation type="journal article" date="2010" name="J. Bacteriol.">
        <title>Genome sequence of the milbemycin-producing bacterium Streptomyces bingchenggensis.</title>
        <authorList>
            <person name="Wang X.J."/>
            <person name="Yan Y.J."/>
            <person name="Zhang B."/>
            <person name="An J."/>
            <person name="Wang J.J."/>
            <person name="Tian J."/>
            <person name="Jiang L."/>
            <person name="Chen Y.H."/>
            <person name="Huang S.X."/>
            <person name="Yin M."/>
            <person name="Zhang J."/>
            <person name="Gao A.L."/>
            <person name="Liu C.X."/>
            <person name="Zhu Z.X."/>
            <person name="Xiang W.S."/>
        </authorList>
    </citation>
    <scope>NUCLEOTIDE SEQUENCE [LARGE SCALE GENOMIC DNA]</scope>
    <source>
        <strain evidence="7 8">BCW-1</strain>
    </source>
</reference>
<gene>
    <name evidence="7" type="ordered locus">SBI_08668</name>
</gene>
<dbReference type="EMBL" id="CP002047">
    <property type="protein sequence ID" value="ADI11786.1"/>
    <property type="molecule type" value="Genomic_DNA"/>
</dbReference>
<organism evidence="7 8">
    <name type="scientific">Streptomyces bingchenggensis (strain BCW-1)</name>
    <dbReference type="NCBI Taxonomy" id="749414"/>
    <lineage>
        <taxon>Bacteria</taxon>
        <taxon>Bacillati</taxon>
        <taxon>Actinomycetota</taxon>
        <taxon>Actinomycetes</taxon>
        <taxon>Kitasatosporales</taxon>
        <taxon>Streptomycetaceae</taxon>
        <taxon>Streptomyces</taxon>
    </lineage>
</organism>
<dbReference type="STRING" id="749414.SBI_08668"/>
<feature type="transmembrane region" description="Helical" evidence="5">
    <location>
        <begin position="52"/>
        <end position="83"/>
    </location>
</feature>
<dbReference type="KEGG" id="sbh:SBI_08668"/>
<evidence type="ECO:0000256" key="2">
    <source>
        <dbReference type="ARBA" id="ARBA00022692"/>
    </source>
</evidence>
<keyword evidence="8" id="KW-1185">Reference proteome</keyword>
<keyword evidence="6" id="KW-0732">Signal</keyword>
<dbReference type="Pfam" id="PF13564">
    <property type="entry name" value="DoxX_2"/>
    <property type="match status" value="1"/>
</dbReference>